<sequence>MDFANASHGATHLAHSGRLHPFETLRQTGLSTTSLARCNRYRRKRERQGARVALMAWPDGTWCVLAMHPTRAGLVVLGDDSKADAYEDARQMIRDGFLPLLALRDLSP</sequence>
<dbReference type="RefSeq" id="WP_090621731.1">
    <property type="nucleotide sequence ID" value="NZ_FOFJ01000016.1"/>
</dbReference>
<gene>
    <name evidence="1" type="ORF">SAMN04244573_02068</name>
</gene>
<protein>
    <submittedName>
        <fullName evidence="1">Uncharacterized protein</fullName>
    </submittedName>
</protein>
<dbReference type="Proteomes" id="UP000199267">
    <property type="component" value="Unassembled WGS sequence"/>
</dbReference>
<dbReference type="EMBL" id="FOFJ01000016">
    <property type="protein sequence ID" value="SEQ69566.1"/>
    <property type="molecule type" value="Genomic_DNA"/>
</dbReference>
<evidence type="ECO:0000313" key="2">
    <source>
        <dbReference type="Proteomes" id="UP000199267"/>
    </source>
</evidence>
<evidence type="ECO:0000313" key="1">
    <source>
        <dbReference type="EMBL" id="SEQ69566.1"/>
    </source>
</evidence>
<proteinExistence type="predicted"/>
<organism evidence="1 2">
    <name type="scientific">Azotobacter beijerinckii</name>
    <dbReference type="NCBI Taxonomy" id="170623"/>
    <lineage>
        <taxon>Bacteria</taxon>
        <taxon>Pseudomonadati</taxon>
        <taxon>Pseudomonadota</taxon>
        <taxon>Gammaproteobacteria</taxon>
        <taxon>Pseudomonadales</taxon>
        <taxon>Pseudomonadaceae</taxon>
        <taxon>Azotobacter</taxon>
    </lineage>
</organism>
<reference evidence="1 2" key="1">
    <citation type="submission" date="2016-10" db="EMBL/GenBank/DDBJ databases">
        <authorList>
            <person name="de Groot N.N."/>
        </authorList>
    </citation>
    <scope>NUCLEOTIDE SEQUENCE [LARGE SCALE GENOMIC DNA]</scope>
    <source>
        <strain evidence="1 2">DSM 378</strain>
    </source>
</reference>
<name>A0A1H9I4T2_9GAMM</name>
<dbReference type="AlphaFoldDB" id="A0A1H9I4T2"/>
<accession>A0A1H9I4T2</accession>